<dbReference type="OrthoDB" id="9815897at2"/>
<evidence type="ECO:0000313" key="3">
    <source>
        <dbReference type="Proteomes" id="UP000306912"/>
    </source>
</evidence>
<dbReference type="AlphaFoldDB" id="A0A5R8QHA3"/>
<gene>
    <name evidence="2" type="ORF">FEZ08_02000</name>
</gene>
<organism evidence="2 3">
    <name type="scientific">Culicoidibacter larvae</name>
    <dbReference type="NCBI Taxonomy" id="2579976"/>
    <lineage>
        <taxon>Bacteria</taxon>
        <taxon>Bacillati</taxon>
        <taxon>Bacillota</taxon>
        <taxon>Culicoidibacteria</taxon>
        <taxon>Culicoidibacterales</taxon>
        <taxon>Culicoidibacteraceae</taxon>
        <taxon>Culicoidibacter</taxon>
    </lineage>
</organism>
<feature type="transmembrane region" description="Helical" evidence="1">
    <location>
        <begin position="39"/>
        <end position="60"/>
    </location>
</feature>
<accession>A0A5R8QHA3</accession>
<sequence length="116" mass="13459">MGNDQLCIIHNITGLPCPGCGMTRAYLALLHGDLAGAFYYHPLFWMVPFGAVVLIFHKYNSWLQKIYLSERFWIVITVIVLVVYVVRMILLFPHSEPMDFNQDAFFPTIWRMIFGS</sequence>
<comment type="caution">
    <text evidence="2">The sequence shown here is derived from an EMBL/GenBank/DDBJ whole genome shotgun (WGS) entry which is preliminary data.</text>
</comment>
<dbReference type="Proteomes" id="UP000306912">
    <property type="component" value="Unassembled WGS sequence"/>
</dbReference>
<reference evidence="2 3" key="1">
    <citation type="submission" date="2019-05" db="EMBL/GenBank/DDBJ databases">
        <title>Culicoidintestinum kansasii gen. nov., sp. nov. from the gastrointestinal tract of the biting midge, Culicoides sonorensis.</title>
        <authorList>
            <person name="Neupane S."/>
            <person name="Ghosh A."/>
            <person name="Gunther S."/>
            <person name="Martin K."/>
            <person name="Zurek L."/>
        </authorList>
    </citation>
    <scope>NUCLEOTIDE SEQUENCE [LARGE SCALE GENOMIC DNA]</scope>
    <source>
        <strain evidence="2 3">CS-1</strain>
    </source>
</reference>
<evidence type="ECO:0000313" key="2">
    <source>
        <dbReference type="EMBL" id="TLG77415.1"/>
    </source>
</evidence>
<dbReference type="InterPro" id="IPR021215">
    <property type="entry name" value="DUF2752"/>
</dbReference>
<proteinExistence type="predicted"/>
<keyword evidence="3" id="KW-1185">Reference proteome</keyword>
<dbReference type="EMBL" id="VBWP01000001">
    <property type="protein sequence ID" value="TLG77415.1"/>
    <property type="molecule type" value="Genomic_DNA"/>
</dbReference>
<keyword evidence="1" id="KW-0472">Membrane</keyword>
<dbReference type="InParanoid" id="A0A5R8QHA3"/>
<keyword evidence="1" id="KW-1133">Transmembrane helix</keyword>
<dbReference type="Pfam" id="PF10825">
    <property type="entry name" value="DUF2752"/>
    <property type="match status" value="1"/>
</dbReference>
<protein>
    <submittedName>
        <fullName evidence="2">DUF2752 domain-containing protein</fullName>
    </submittedName>
</protein>
<evidence type="ECO:0000256" key="1">
    <source>
        <dbReference type="SAM" id="Phobius"/>
    </source>
</evidence>
<keyword evidence="1" id="KW-0812">Transmembrane</keyword>
<feature type="transmembrane region" description="Helical" evidence="1">
    <location>
        <begin position="72"/>
        <end position="92"/>
    </location>
</feature>
<name>A0A5R8QHA3_9FIRM</name>